<dbReference type="InterPro" id="IPR002181">
    <property type="entry name" value="Fibrinogen_a/b/g_C_dom"/>
</dbReference>
<dbReference type="SUPFAM" id="SSF56496">
    <property type="entry name" value="Fibrinogen C-terminal domain-like"/>
    <property type="match status" value="1"/>
</dbReference>
<dbReference type="GO" id="GO:0005615">
    <property type="term" value="C:extracellular space"/>
    <property type="evidence" value="ECO:0007669"/>
    <property type="project" value="TreeGrafter"/>
</dbReference>
<dbReference type="EMBL" id="JARAKH010000753">
    <property type="protein sequence ID" value="KAK8373955.1"/>
    <property type="molecule type" value="Genomic_DNA"/>
</dbReference>
<dbReference type="PROSITE" id="PS51406">
    <property type="entry name" value="FIBRINOGEN_C_2"/>
    <property type="match status" value="1"/>
</dbReference>
<feature type="domain" description="Fibrinogen C-terminal" evidence="2">
    <location>
        <begin position="22"/>
        <end position="100"/>
    </location>
</feature>
<feature type="region of interest" description="Disordered" evidence="1">
    <location>
        <begin position="1"/>
        <end position="20"/>
    </location>
</feature>
<gene>
    <name evidence="3" type="ORF">O3P69_012684</name>
</gene>
<feature type="non-terminal residue" evidence="3">
    <location>
        <position position="1"/>
    </location>
</feature>
<dbReference type="Proteomes" id="UP001487740">
    <property type="component" value="Unassembled WGS sequence"/>
</dbReference>
<evidence type="ECO:0000313" key="4">
    <source>
        <dbReference type="Proteomes" id="UP001487740"/>
    </source>
</evidence>
<dbReference type="Pfam" id="PF00147">
    <property type="entry name" value="Fibrinogen_C"/>
    <property type="match status" value="1"/>
</dbReference>
<protein>
    <recommendedName>
        <fullName evidence="2">Fibrinogen C-terminal domain-containing protein</fullName>
    </recommendedName>
</protein>
<evidence type="ECO:0000313" key="3">
    <source>
        <dbReference type="EMBL" id="KAK8373955.1"/>
    </source>
</evidence>
<evidence type="ECO:0000256" key="1">
    <source>
        <dbReference type="SAM" id="MobiDB-lite"/>
    </source>
</evidence>
<organism evidence="3 4">
    <name type="scientific">Scylla paramamosain</name>
    <name type="common">Mud crab</name>
    <dbReference type="NCBI Taxonomy" id="85552"/>
    <lineage>
        <taxon>Eukaryota</taxon>
        <taxon>Metazoa</taxon>
        <taxon>Ecdysozoa</taxon>
        <taxon>Arthropoda</taxon>
        <taxon>Crustacea</taxon>
        <taxon>Multicrustacea</taxon>
        <taxon>Malacostraca</taxon>
        <taxon>Eumalacostraca</taxon>
        <taxon>Eucarida</taxon>
        <taxon>Decapoda</taxon>
        <taxon>Pleocyemata</taxon>
        <taxon>Brachyura</taxon>
        <taxon>Eubrachyura</taxon>
        <taxon>Portunoidea</taxon>
        <taxon>Portunidae</taxon>
        <taxon>Portuninae</taxon>
        <taxon>Scylla</taxon>
    </lineage>
</organism>
<dbReference type="Gene3D" id="3.90.215.10">
    <property type="entry name" value="Gamma Fibrinogen, chain A, domain 1"/>
    <property type="match status" value="1"/>
</dbReference>
<feature type="compositionally biased region" description="Polar residues" evidence="1">
    <location>
        <begin position="10"/>
        <end position="20"/>
    </location>
</feature>
<reference evidence="3 4" key="1">
    <citation type="submission" date="2023-03" db="EMBL/GenBank/DDBJ databases">
        <title>High-quality genome of Scylla paramamosain provides insights in environmental adaptation.</title>
        <authorList>
            <person name="Zhang L."/>
        </authorList>
    </citation>
    <scope>NUCLEOTIDE SEQUENCE [LARGE SCALE GENOMIC DNA]</scope>
    <source>
        <strain evidence="3">LZ_2023a</strain>
        <tissue evidence="3">Muscle</tissue>
    </source>
</reference>
<comment type="caution">
    <text evidence="3">The sequence shown here is derived from an EMBL/GenBank/DDBJ whole genome shotgun (WGS) entry which is preliminary data.</text>
</comment>
<proteinExistence type="predicted"/>
<dbReference type="InterPro" id="IPR014716">
    <property type="entry name" value="Fibrinogen_a/b/g_C_1"/>
</dbReference>
<name>A0AAW0SF16_SCYPA</name>
<evidence type="ECO:0000259" key="2">
    <source>
        <dbReference type="PROSITE" id="PS51406"/>
    </source>
</evidence>
<dbReference type="InterPro" id="IPR050373">
    <property type="entry name" value="Fibrinogen_C-term_domain"/>
</dbReference>
<dbReference type="AlphaFoldDB" id="A0AAW0SF16"/>
<accession>A0AAW0SF16</accession>
<sequence length="100" mass="11163">TLSVHERRQTSSSPILNEAASENLNQLTSTILQQVRTHLDDYEGHRWAKYGFFHVGAPETKFRLSVGRYSGHAGNSLLEHNGVPFSTHDADNDKAKQNCA</sequence>
<dbReference type="PANTHER" id="PTHR19143">
    <property type="entry name" value="FIBRINOGEN/TENASCIN/ANGIOPOEITIN"/>
    <property type="match status" value="1"/>
</dbReference>
<keyword evidence="4" id="KW-1185">Reference proteome</keyword>
<dbReference type="InterPro" id="IPR036056">
    <property type="entry name" value="Fibrinogen-like_C"/>
</dbReference>